<proteinExistence type="predicted"/>
<keyword evidence="3" id="KW-1185">Reference proteome</keyword>
<reference evidence="2 3" key="1">
    <citation type="submission" date="2024-05" db="EMBL/GenBank/DDBJ databases">
        <title>Genome sequencing and assembly of Indian major carp, Cirrhinus mrigala (Hamilton, 1822).</title>
        <authorList>
            <person name="Mohindra V."/>
            <person name="Chowdhury L.M."/>
            <person name="Lal K."/>
            <person name="Jena J.K."/>
        </authorList>
    </citation>
    <scope>NUCLEOTIDE SEQUENCE [LARGE SCALE GENOMIC DNA]</scope>
    <source>
        <strain evidence="2">CM1030</strain>
        <tissue evidence="2">Blood</tissue>
    </source>
</reference>
<dbReference type="AlphaFoldDB" id="A0ABD0NJJ6"/>
<sequence length="105" mass="11731">DQMLVELHTSLQLVKADLRRKDELLAQLQSGQPPPTSSAAGCGVAVAYVENQPPKKRPFFHSIFPSRTPSRQTRQQPDAGTPYARVLRSRQPSPPSTPIQLRIKY</sequence>
<gene>
    <name evidence="2" type="ORF">M9458_041285</name>
</gene>
<name>A0ABD0NJJ6_CIRMR</name>
<evidence type="ECO:0000313" key="3">
    <source>
        <dbReference type="Proteomes" id="UP001529510"/>
    </source>
</evidence>
<evidence type="ECO:0000313" key="2">
    <source>
        <dbReference type="EMBL" id="KAL0161889.1"/>
    </source>
</evidence>
<dbReference type="EMBL" id="JAMKFB020000021">
    <property type="protein sequence ID" value="KAL0161889.1"/>
    <property type="molecule type" value="Genomic_DNA"/>
</dbReference>
<accession>A0ABD0NJJ6</accession>
<feature type="compositionally biased region" description="Polar residues" evidence="1">
    <location>
        <begin position="65"/>
        <end position="78"/>
    </location>
</feature>
<organism evidence="2 3">
    <name type="scientific">Cirrhinus mrigala</name>
    <name type="common">Mrigala</name>
    <dbReference type="NCBI Taxonomy" id="683832"/>
    <lineage>
        <taxon>Eukaryota</taxon>
        <taxon>Metazoa</taxon>
        <taxon>Chordata</taxon>
        <taxon>Craniata</taxon>
        <taxon>Vertebrata</taxon>
        <taxon>Euteleostomi</taxon>
        <taxon>Actinopterygii</taxon>
        <taxon>Neopterygii</taxon>
        <taxon>Teleostei</taxon>
        <taxon>Ostariophysi</taxon>
        <taxon>Cypriniformes</taxon>
        <taxon>Cyprinidae</taxon>
        <taxon>Labeoninae</taxon>
        <taxon>Labeonini</taxon>
        <taxon>Cirrhinus</taxon>
    </lineage>
</organism>
<feature type="region of interest" description="Disordered" evidence="1">
    <location>
        <begin position="58"/>
        <end position="105"/>
    </location>
</feature>
<evidence type="ECO:0000256" key="1">
    <source>
        <dbReference type="SAM" id="MobiDB-lite"/>
    </source>
</evidence>
<comment type="caution">
    <text evidence="2">The sequence shown here is derived from an EMBL/GenBank/DDBJ whole genome shotgun (WGS) entry which is preliminary data.</text>
</comment>
<feature type="non-terminal residue" evidence="2">
    <location>
        <position position="1"/>
    </location>
</feature>
<protein>
    <submittedName>
        <fullName evidence="2">Uncharacterized protein</fullName>
    </submittedName>
</protein>
<dbReference type="Proteomes" id="UP001529510">
    <property type="component" value="Unassembled WGS sequence"/>
</dbReference>